<dbReference type="Proteomes" id="UP000093186">
    <property type="component" value="Unassembled WGS sequence"/>
</dbReference>
<keyword evidence="2" id="KW-1185">Reference proteome</keyword>
<name>A0A1B9XWP7_9FLAO</name>
<gene>
    <name evidence="1" type="ORF">BA195_13395</name>
</gene>
<proteinExistence type="predicted"/>
<dbReference type="InterPro" id="IPR021388">
    <property type="entry name" value="DUF3024"/>
</dbReference>
<dbReference type="Pfam" id="PF11225">
    <property type="entry name" value="DUF3024"/>
    <property type="match status" value="1"/>
</dbReference>
<accession>A0A1B9XWP7</accession>
<evidence type="ECO:0008006" key="3">
    <source>
        <dbReference type="Google" id="ProtNLM"/>
    </source>
</evidence>
<organism evidence="1 2">
    <name type="scientific">Tenacibaculum soleae</name>
    <dbReference type="NCBI Taxonomy" id="447689"/>
    <lineage>
        <taxon>Bacteria</taxon>
        <taxon>Pseudomonadati</taxon>
        <taxon>Bacteroidota</taxon>
        <taxon>Flavobacteriia</taxon>
        <taxon>Flavobacteriales</taxon>
        <taxon>Flavobacteriaceae</taxon>
        <taxon>Tenacibaculum</taxon>
    </lineage>
</organism>
<protein>
    <recommendedName>
        <fullName evidence="3">DUF3024 domain-containing protein</fullName>
    </recommendedName>
</protein>
<dbReference type="STRING" id="447689.BA195_13395"/>
<evidence type="ECO:0000313" key="2">
    <source>
        <dbReference type="Proteomes" id="UP000093186"/>
    </source>
</evidence>
<sequence length="114" mass="13807">MENTTININEATIKNFVASIRPEDIEIRKQLDFGYSFDKNIAILYEIRPDWLNPEEKNHIEFAKIRFYKSKLEWNLYWMRASEKWELYKPFPKSTHLDEIIQIIKKDKNGCFFG</sequence>
<evidence type="ECO:0000313" key="1">
    <source>
        <dbReference type="EMBL" id="OCK41972.1"/>
    </source>
</evidence>
<dbReference type="EMBL" id="MAKX01000041">
    <property type="protein sequence ID" value="OCK41972.1"/>
    <property type="molecule type" value="Genomic_DNA"/>
</dbReference>
<dbReference type="OrthoDB" id="1362002at2"/>
<dbReference type="RefSeq" id="WP_068706417.1">
    <property type="nucleotide sequence ID" value="NZ_MAKX01000041.1"/>
</dbReference>
<dbReference type="AlphaFoldDB" id="A0A1B9XWP7"/>
<comment type="caution">
    <text evidence="1">The sequence shown here is derived from an EMBL/GenBank/DDBJ whole genome shotgun (WGS) entry which is preliminary data.</text>
</comment>
<reference evidence="1 2" key="1">
    <citation type="submission" date="2016-06" db="EMBL/GenBank/DDBJ databases">
        <title>Draft Genome Sequence of Tenacibaculum soleae UCD-KL19.</title>
        <authorList>
            <person name="Eisen J.A."/>
            <person name="Coil D.A."/>
            <person name="Lujan K.M."/>
        </authorList>
    </citation>
    <scope>NUCLEOTIDE SEQUENCE [LARGE SCALE GENOMIC DNA]</scope>
    <source>
        <strain evidence="1 2">UCD-KL19</strain>
    </source>
</reference>